<evidence type="ECO:0000313" key="3">
    <source>
        <dbReference type="Proteomes" id="UP000255269"/>
    </source>
</evidence>
<dbReference type="RefSeq" id="WP_065827241.1">
    <property type="nucleotide sequence ID" value="NZ_MAPE01000124.1"/>
</dbReference>
<evidence type="ECO:0000313" key="2">
    <source>
        <dbReference type="EMBL" id="STQ88933.1"/>
    </source>
</evidence>
<keyword evidence="1" id="KW-0812">Transmembrane</keyword>
<proteinExistence type="predicted"/>
<keyword evidence="1" id="KW-1133">Transmembrane helix</keyword>
<organism evidence="2 3">
    <name type="scientific">Helicobacter pullorum</name>
    <dbReference type="NCBI Taxonomy" id="35818"/>
    <lineage>
        <taxon>Bacteria</taxon>
        <taxon>Pseudomonadati</taxon>
        <taxon>Campylobacterota</taxon>
        <taxon>Epsilonproteobacteria</taxon>
        <taxon>Campylobacterales</taxon>
        <taxon>Helicobacteraceae</taxon>
        <taxon>Helicobacter</taxon>
    </lineage>
</organism>
<name>A0A377Q1W4_9HELI</name>
<dbReference type="Proteomes" id="UP000255269">
    <property type="component" value="Unassembled WGS sequence"/>
</dbReference>
<keyword evidence="1" id="KW-0472">Membrane</keyword>
<evidence type="ECO:0000256" key="1">
    <source>
        <dbReference type="SAM" id="Phobius"/>
    </source>
</evidence>
<dbReference type="EMBL" id="UGJF01000002">
    <property type="protein sequence ID" value="STQ88933.1"/>
    <property type="molecule type" value="Genomic_DNA"/>
</dbReference>
<sequence>MKEETLSFKCEQFFSKNWKYVFFFVCFVFLMVVWQVSTLTKRMTSLEKTVAENNGYVVLTTLDGRAVKVAKEPLRAEYLKQFAVSIMVNNFVFSRSQLTNNFSKSSFKNITEVVNSIPALANIYGNFLDSKADPEKGIEINKQAVGDFVSYLRWLISAIAQDKLPEYISIRDYKLDKYEYNQNKFAMELSIFVNTQSYILSQDKYISQDGIFKISVNGSFDLMKSSDVNPYGMRIERLRISPVAKADK</sequence>
<feature type="transmembrane region" description="Helical" evidence="1">
    <location>
        <begin position="20"/>
        <end position="39"/>
    </location>
</feature>
<reference evidence="2 3" key="1">
    <citation type="submission" date="2018-06" db="EMBL/GenBank/DDBJ databases">
        <authorList>
            <consortium name="Pathogen Informatics"/>
            <person name="Doyle S."/>
        </authorList>
    </citation>
    <scope>NUCLEOTIDE SEQUENCE [LARGE SCALE GENOMIC DNA]</scope>
    <source>
        <strain evidence="2 3">NCTC13156</strain>
    </source>
</reference>
<gene>
    <name evidence="2" type="ORF">NCTC13156_01740</name>
</gene>
<dbReference type="AlphaFoldDB" id="A0A377Q1W4"/>
<accession>A0A377Q1W4</accession>
<protein>
    <submittedName>
        <fullName evidence="2">Uncharacterized protein</fullName>
    </submittedName>
</protein>